<protein>
    <submittedName>
        <fullName evidence="2">Uncharacterized protein</fullName>
    </submittedName>
</protein>
<evidence type="ECO:0000313" key="3">
    <source>
        <dbReference type="Proteomes" id="UP000799291"/>
    </source>
</evidence>
<proteinExistence type="predicted"/>
<name>A0A6G1IV82_9PLEO</name>
<gene>
    <name evidence="2" type="ORF">K458DRAFT_405807</name>
</gene>
<organism evidence="2 3">
    <name type="scientific">Lentithecium fluviatile CBS 122367</name>
    <dbReference type="NCBI Taxonomy" id="1168545"/>
    <lineage>
        <taxon>Eukaryota</taxon>
        <taxon>Fungi</taxon>
        <taxon>Dikarya</taxon>
        <taxon>Ascomycota</taxon>
        <taxon>Pezizomycotina</taxon>
        <taxon>Dothideomycetes</taxon>
        <taxon>Pleosporomycetidae</taxon>
        <taxon>Pleosporales</taxon>
        <taxon>Massarineae</taxon>
        <taxon>Lentitheciaceae</taxon>
        <taxon>Lentithecium</taxon>
    </lineage>
</organism>
<sequence>MSSPNSLLDAEWEVDSSYAEISTENSTAKAQATDQAIASAVVPVDSVSNPAEATKIVTSKQESESRNDTQQTMNELVKLRESPHQVTPAKVSEGEVNAQETEARVPAAEESMAGSGDSPAASTDSSKSHADTEASTESYTAFRREASHGRQDGRQECSDLPISIHGDESIIIDDNGGQAIVIDSSDDEMDVDDVSFRQNPRRVSRKRVPPRSPEMVNWTSKNYKARSEANLAATWRKVRRQWRQIYARSNRTLHQILEQFDNEMSDVINFELWNEQYRGDDGRRLQRCWVTYGIEKRTKILGSDRKLVRRLGKLLQRLQAEEEEFQGIALPMDDGDTDDCDYVPIRGH</sequence>
<feature type="region of interest" description="Disordered" evidence="1">
    <location>
        <begin position="46"/>
        <end position="138"/>
    </location>
</feature>
<dbReference type="Proteomes" id="UP000799291">
    <property type="component" value="Unassembled WGS sequence"/>
</dbReference>
<dbReference type="OrthoDB" id="3769542at2759"/>
<reference evidence="2" key="1">
    <citation type="journal article" date="2020" name="Stud. Mycol.">
        <title>101 Dothideomycetes genomes: a test case for predicting lifestyles and emergence of pathogens.</title>
        <authorList>
            <person name="Haridas S."/>
            <person name="Albert R."/>
            <person name="Binder M."/>
            <person name="Bloem J."/>
            <person name="Labutti K."/>
            <person name="Salamov A."/>
            <person name="Andreopoulos B."/>
            <person name="Baker S."/>
            <person name="Barry K."/>
            <person name="Bills G."/>
            <person name="Bluhm B."/>
            <person name="Cannon C."/>
            <person name="Castanera R."/>
            <person name="Culley D."/>
            <person name="Daum C."/>
            <person name="Ezra D."/>
            <person name="Gonzalez J."/>
            <person name="Henrissat B."/>
            <person name="Kuo A."/>
            <person name="Liang C."/>
            <person name="Lipzen A."/>
            <person name="Lutzoni F."/>
            <person name="Magnuson J."/>
            <person name="Mondo S."/>
            <person name="Nolan M."/>
            <person name="Ohm R."/>
            <person name="Pangilinan J."/>
            <person name="Park H.-J."/>
            <person name="Ramirez L."/>
            <person name="Alfaro M."/>
            <person name="Sun H."/>
            <person name="Tritt A."/>
            <person name="Yoshinaga Y."/>
            <person name="Zwiers L.-H."/>
            <person name="Turgeon B."/>
            <person name="Goodwin S."/>
            <person name="Spatafora J."/>
            <person name="Crous P."/>
            <person name="Grigoriev I."/>
        </authorList>
    </citation>
    <scope>NUCLEOTIDE SEQUENCE</scope>
    <source>
        <strain evidence="2">CBS 122367</strain>
    </source>
</reference>
<dbReference type="AlphaFoldDB" id="A0A6G1IV82"/>
<accession>A0A6G1IV82</accession>
<feature type="compositionally biased region" description="Polar residues" evidence="1">
    <location>
        <begin position="46"/>
        <end position="60"/>
    </location>
</feature>
<evidence type="ECO:0000256" key="1">
    <source>
        <dbReference type="SAM" id="MobiDB-lite"/>
    </source>
</evidence>
<keyword evidence="3" id="KW-1185">Reference proteome</keyword>
<dbReference type="EMBL" id="MU005588">
    <property type="protein sequence ID" value="KAF2682015.1"/>
    <property type="molecule type" value="Genomic_DNA"/>
</dbReference>
<evidence type="ECO:0000313" key="2">
    <source>
        <dbReference type="EMBL" id="KAF2682015.1"/>
    </source>
</evidence>